<dbReference type="OrthoDB" id="9909507at2759"/>
<evidence type="ECO:0000256" key="1">
    <source>
        <dbReference type="SAM" id="MobiDB-lite"/>
    </source>
</evidence>
<dbReference type="GO" id="GO:0003727">
    <property type="term" value="F:single-stranded RNA binding"/>
    <property type="evidence" value="ECO:0000318"/>
    <property type="project" value="GO_Central"/>
</dbReference>
<dbReference type="GO" id="GO:0032197">
    <property type="term" value="P:retrotransposition"/>
    <property type="evidence" value="ECO:0000318"/>
    <property type="project" value="GO_Central"/>
</dbReference>
<accession>A0A8J1L968</accession>
<dbReference type="GO" id="GO:1990904">
    <property type="term" value="C:ribonucleoprotein complex"/>
    <property type="evidence" value="ECO:0000318"/>
    <property type="project" value="GO_Central"/>
</dbReference>
<evidence type="ECO:0000313" key="3">
    <source>
        <dbReference type="RefSeq" id="XP_041425160.1"/>
    </source>
</evidence>
<name>A0A8J1L968_XENLA</name>
<dbReference type="KEGG" id="xla:121395541"/>
<organism evidence="2 3">
    <name type="scientific">Xenopus laevis</name>
    <name type="common">African clawed frog</name>
    <dbReference type="NCBI Taxonomy" id="8355"/>
    <lineage>
        <taxon>Eukaryota</taxon>
        <taxon>Metazoa</taxon>
        <taxon>Chordata</taxon>
        <taxon>Craniata</taxon>
        <taxon>Vertebrata</taxon>
        <taxon>Euteleostomi</taxon>
        <taxon>Amphibia</taxon>
        <taxon>Batrachia</taxon>
        <taxon>Anura</taxon>
        <taxon>Pipoidea</taxon>
        <taxon>Pipidae</taxon>
        <taxon>Xenopodinae</taxon>
        <taxon>Xenopus</taxon>
        <taxon>Xenopus</taxon>
    </lineage>
</organism>
<reference evidence="3" key="1">
    <citation type="submission" date="2025-08" db="UniProtKB">
        <authorList>
            <consortium name="RefSeq"/>
        </authorList>
    </citation>
    <scope>IDENTIFICATION</scope>
    <source>
        <strain evidence="3">J_2021</strain>
        <tissue evidence="3">Erythrocytes</tissue>
    </source>
</reference>
<dbReference type="InterPro" id="IPR004244">
    <property type="entry name" value="Transposase_22"/>
</dbReference>
<evidence type="ECO:0000313" key="2">
    <source>
        <dbReference type="Proteomes" id="UP000186698"/>
    </source>
</evidence>
<sequence length="290" mass="32415">MRSSRAPKKPGETSQKMDQFVRRSGHDGAAPSSPSSVPTEDTSETAFAPILAAIATCQTTLTTHIEEVKVDLSLIKVDLQAVRERTTAVEARVSALEDMCTPVPAQLTELQQQIKHQASLLDDYENRQRRNNVRVVGLPEGAEGNSPTDFAERWLKQLLPNAPFTAHYTVERAHRVPGRPRPPGAPPRSFLLRLLHFRDRDAALSEARAKGQLVHDGANVSLYPDYSTYLQKQRSTFTGVKRQLRDLKLVYAMLYPAKLKVIDANKSHFFNTPEEALSWIEARSGRSPRP</sequence>
<dbReference type="PANTHER" id="PTHR11505">
    <property type="entry name" value="L1 TRANSPOSABLE ELEMENT-RELATED"/>
    <property type="match status" value="1"/>
</dbReference>
<dbReference type="GeneID" id="121395541"/>
<dbReference type="AlphaFoldDB" id="A0A8J1L968"/>
<gene>
    <name evidence="3" type="primary">LOC121395541</name>
</gene>
<feature type="region of interest" description="Disordered" evidence="1">
    <location>
        <begin position="1"/>
        <end position="43"/>
    </location>
</feature>
<keyword evidence="2" id="KW-1185">Reference proteome</keyword>
<protein>
    <submittedName>
        <fullName evidence="3">Uncharacterized protein LOC121395541</fullName>
    </submittedName>
</protein>
<dbReference type="Proteomes" id="UP000186698">
    <property type="component" value="Chromosome 7L"/>
</dbReference>
<dbReference type="Gene3D" id="3.30.70.1820">
    <property type="entry name" value="L1 transposable element, RRM domain"/>
    <property type="match status" value="1"/>
</dbReference>
<dbReference type="RefSeq" id="XP_041425160.1">
    <property type="nucleotide sequence ID" value="XM_041569226.1"/>
</dbReference>
<proteinExistence type="predicted"/>